<dbReference type="Gene3D" id="3.90.25.10">
    <property type="entry name" value="UDP-galactose 4-epimerase, domain 1"/>
    <property type="match status" value="1"/>
</dbReference>
<organism evidence="2">
    <name type="scientific">marine sediment metagenome</name>
    <dbReference type="NCBI Taxonomy" id="412755"/>
    <lineage>
        <taxon>unclassified sequences</taxon>
        <taxon>metagenomes</taxon>
        <taxon>ecological metagenomes</taxon>
    </lineage>
</organism>
<sequence>INTAAYHNVPVCEKNPDKCFQVNTIAIRNLANICRAYNIMLIHFSTDYVFDGAKKQPYTEFDIPNPLNVYAISKLAGEFFVKQATSHYVIRVASLFGTAGCLGKGGTNFVKSILSLAKTKDTLQVTSNITSSPTYTLDAAEKILEMLRNNYPSGLYHLTNSGYCTWYEFAQEIFRLSNIKINIEPKKEQEEQAGVRRPLFSALTSKKIIPMRPWQEALKHYLSARNRSK</sequence>
<dbReference type="EMBL" id="BART01008501">
    <property type="protein sequence ID" value="GAG54602.1"/>
    <property type="molecule type" value="Genomic_DNA"/>
</dbReference>
<dbReference type="InterPro" id="IPR036291">
    <property type="entry name" value="NAD(P)-bd_dom_sf"/>
</dbReference>
<dbReference type="GO" id="GO:0019305">
    <property type="term" value="P:dTDP-rhamnose biosynthetic process"/>
    <property type="evidence" value="ECO:0007669"/>
    <property type="project" value="TreeGrafter"/>
</dbReference>
<dbReference type="SUPFAM" id="SSF51735">
    <property type="entry name" value="NAD(P)-binding Rossmann-fold domains"/>
    <property type="match status" value="1"/>
</dbReference>
<accession>X0Z8A9</accession>
<dbReference type="Gene3D" id="3.40.50.720">
    <property type="entry name" value="NAD(P)-binding Rossmann-like Domain"/>
    <property type="match status" value="1"/>
</dbReference>
<comment type="caution">
    <text evidence="2">The sequence shown here is derived from an EMBL/GenBank/DDBJ whole genome shotgun (WGS) entry which is preliminary data.</text>
</comment>
<proteinExistence type="predicted"/>
<dbReference type="Pfam" id="PF04321">
    <property type="entry name" value="RmlD_sub_bind"/>
    <property type="match status" value="1"/>
</dbReference>
<evidence type="ECO:0000313" key="2">
    <source>
        <dbReference type="EMBL" id="GAG54602.1"/>
    </source>
</evidence>
<dbReference type="AlphaFoldDB" id="X0Z8A9"/>
<reference evidence="2" key="1">
    <citation type="journal article" date="2014" name="Front. Microbiol.">
        <title>High frequency of phylogenetically diverse reductive dehalogenase-homologous genes in deep subseafloor sedimentary metagenomes.</title>
        <authorList>
            <person name="Kawai M."/>
            <person name="Futagami T."/>
            <person name="Toyoda A."/>
            <person name="Takaki Y."/>
            <person name="Nishi S."/>
            <person name="Hori S."/>
            <person name="Arai W."/>
            <person name="Tsubouchi T."/>
            <person name="Morono Y."/>
            <person name="Uchiyama I."/>
            <person name="Ito T."/>
            <person name="Fujiyama A."/>
            <person name="Inagaki F."/>
            <person name="Takami H."/>
        </authorList>
    </citation>
    <scope>NUCLEOTIDE SEQUENCE</scope>
    <source>
        <strain evidence="2">Expedition CK06-06</strain>
    </source>
</reference>
<dbReference type="GO" id="GO:0005829">
    <property type="term" value="C:cytosol"/>
    <property type="evidence" value="ECO:0007669"/>
    <property type="project" value="TreeGrafter"/>
</dbReference>
<name>X0Z8A9_9ZZZZ</name>
<evidence type="ECO:0000259" key="1">
    <source>
        <dbReference type="Pfam" id="PF04321"/>
    </source>
</evidence>
<feature type="non-terminal residue" evidence="2">
    <location>
        <position position="1"/>
    </location>
</feature>
<feature type="domain" description="RmlD-like substrate binding" evidence="1">
    <location>
        <begin position="1"/>
        <end position="224"/>
    </location>
</feature>
<protein>
    <recommendedName>
        <fullName evidence="1">RmlD-like substrate binding domain-containing protein</fullName>
    </recommendedName>
</protein>
<dbReference type="GO" id="GO:0008831">
    <property type="term" value="F:dTDP-4-dehydrorhamnose reductase activity"/>
    <property type="evidence" value="ECO:0007669"/>
    <property type="project" value="TreeGrafter"/>
</dbReference>
<dbReference type="CDD" id="cd05254">
    <property type="entry name" value="dTDP_HR_like_SDR_e"/>
    <property type="match status" value="1"/>
</dbReference>
<dbReference type="PANTHER" id="PTHR10491:SF4">
    <property type="entry name" value="METHIONINE ADENOSYLTRANSFERASE 2 SUBUNIT BETA"/>
    <property type="match status" value="1"/>
</dbReference>
<gene>
    <name evidence="2" type="ORF">S01H4_19105</name>
</gene>
<dbReference type="PANTHER" id="PTHR10491">
    <property type="entry name" value="DTDP-4-DEHYDRORHAMNOSE REDUCTASE"/>
    <property type="match status" value="1"/>
</dbReference>
<dbReference type="InterPro" id="IPR029903">
    <property type="entry name" value="RmlD-like-bd"/>
</dbReference>
<dbReference type="InterPro" id="IPR005913">
    <property type="entry name" value="dTDP_dehydrorham_reduct"/>
</dbReference>